<feature type="region of interest" description="Disordered" evidence="15">
    <location>
        <begin position="496"/>
        <end position="526"/>
    </location>
</feature>
<dbReference type="EC" id="1.3.1.88" evidence="9"/>
<proteinExistence type="inferred from homology"/>
<evidence type="ECO:0000256" key="6">
    <source>
        <dbReference type="ARBA" id="ARBA00023002"/>
    </source>
</evidence>
<organism evidence="17 18">
    <name type="scientific">Prymnesium parvum</name>
    <name type="common">Toxic golden alga</name>
    <dbReference type="NCBI Taxonomy" id="97485"/>
    <lineage>
        <taxon>Eukaryota</taxon>
        <taxon>Haptista</taxon>
        <taxon>Haptophyta</taxon>
        <taxon>Prymnesiophyceae</taxon>
        <taxon>Prymnesiales</taxon>
        <taxon>Prymnesiaceae</taxon>
        <taxon>Prymnesium</taxon>
    </lineage>
</organism>
<dbReference type="InterPro" id="IPR018517">
    <property type="entry name" value="tRNA_hU_synthase_CS"/>
</dbReference>
<dbReference type="SUPFAM" id="SSF51395">
    <property type="entry name" value="FMN-linked oxidoreductases"/>
    <property type="match status" value="1"/>
</dbReference>
<evidence type="ECO:0000256" key="3">
    <source>
        <dbReference type="ARBA" id="ARBA00022643"/>
    </source>
</evidence>
<evidence type="ECO:0000313" key="17">
    <source>
        <dbReference type="EMBL" id="KAL1527220.1"/>
    </source>
</evidence>
<dbReference type="Proteomes" id="UP001515480">
    <property type="component" value="Unassembled WGS sequence"/>
</dbReference>
<evidence type="ECO:0000313" key="18">
    <source>
        <dbReference type="Proteomes" id="UP001515480"/>
    </source>
</evidence>
<dbReference type="PANTHER" id="PTHR11082:SF5">
    <property type="entry name" value="TRNA-DIHYDROURIDINE(16_17) SYNTHASE [NAD(P)(+)]-LIKE"/>
    <property type="match status" value="1"/>
</dbReference>
<accession>A0AB34JZ64</accession>
<evidence type="ECO:0000256" key="8">
    <source>
        <dbReference type="ARBA" id="ARBA00038313"/>
    </source>
</evidence>
<comment type="catalytic activity">
    <reaction evidence="13">
        <text>5,6-dihydrouridine(17) in tRNA + NADP(+) = uridine(17) in tRNA + NADPH + H(+)</text>
        <dbReference type="Rhea" id="RHEA:53368"/>
        <dbReference type="Rhea" id="RHEA-COMP:13541"/>
        <dbReference type="Rhea" id="RHEA-COMP:13542"/>
        <dbReference type="ChEBI" id="CHEBI:15378"/>
        <dbReference type="ChEBI" id="CHEBI:57783"/>
        <dbReference type="ChEBI" id="CHEBI:58349"/>
        <dbReference type="ChEBI" id="CHEBI:65315"/>
        <dbReference type="ChEBI" id="CHEBI:74443"/>
        <dbReference type="EC" id="1.3.1.88"/>
    </reaction>
    <physiologicalReaction direction="right-to-left" evidence="13">
        <dbReference type="Rhea" id="RHEA:53370"/>
    </physiologicalReaction>
</comment>
<feature type="domain" description="DUS-like FMN-binding" evidence="16">
    <location>
        <begin position="53"/>
        <end position="310"/>
    </location>
</feature>
<evidence type="ECO:0000256" key="13">
    <source>
        <dbReference type="ARBA" id="ARBA00049467"/>
    </source>
</evidence>
<evidence type="ECO:0000256" key="14">
    <source>
        <dbReference type="SAM" id="Coils"/>
    </source>
</evidence>
<comment type="similarity">
    <text evidence="8">Belongs to the Dus family. Dus1 subfamily.</text>
</comment>
<dbReference type="AlphaFoldDB" id="A0AB34JZ64"/>
<comment type="catalytic activity">
    <reaction evidence="10">
        <text>5,6-dihydrouridine(17) in tRNA + NAD(+) = uridine(17) in tRNA + NADH + H(+)</text>
        <dbReference type="Rhea" id="RHEA:53372"/>
        <dbReference type="Rhea" id="RHEA-COMP:13541"/>
        <dbReference type="Rhea" id="RHEA-COMP:13542"/>
        <dbReference type="ChEBI" id="CHEBI:15378"/>
        <dbReference type="ChEBI" id="CHEBI:57540"/>
        <dbReference type="ChEBI" id="CHEBI:57945"/>
        <dbReference type="ChEBI" id="CHEBI:65315"/>
        <dbReference type="ChEBI" id="CHEBI:74443"/>
        <dbReference type="EC" id="1.3.1.88"/>
    </reaction>
    <physiologicalReaction direction="right-to-left" evidence="10">
        <dbReference type="Rhea" id="RHEA:53374"/>
    </physiologicalReaction>
</comment>
<name>A0AB34JZ64_PRYPA</name>
<evidence type="ECO:0000256" key="5">
    <source>
        <dbReference type="ARBA" id="ARBA00022857"/>
    </source>
</evidence>
<dbReference type="GO" id="GO:0050660">
    <property type="term" value="F:flavin adenine dinucleotide binding"/>
    <property type="evidence" value="ECO:0007669"/>
    <property type="project" value="InterPro"/>
</dbReference>
<feature type="region of interest" description="Disordered" evidence="15">
    <location>
        <begin position="1"/>
        <end position="47"/>
    </location>
</feature>
<feature type="coiled-coil region" evidence="14">
    <location>
        <begin position="287"/>
        <end position="317"/>
    </location>
</feature>
<dbReference type="GO" id="GO:0017150">
    <property type="term" value="F:tRNA dihydrouridine synthase activity"/>
    <property type="evidence" value="ECO:0007669"/>
    <property type="project" value="InterPro"/>
</dbReference>
<reference evidence="17 18" key="1">
    <citation type="journal article" date="2024" name="Science">
        <title>Giant polyketide synthase enzymes in the biosynthesis of giant marine polyether toxins.</title>
        <authorList>
            <person name="Fallon T.R."/>
            <person name="Shende V.V."/>
            <person name="Wierzbicki I.H."/>
            <person name="Pendleton A.L."/>
            <person name="Watervoot N.F."/>
            <person name="Auber R.P."/>
            <person name="Gonzalez D.J."/>
            <person name="Wisecaver J.H."/>
            <person name="Moore B.S."/>
        </authorList>
    </citation>
    <scope>NUCLEOTIDE SEQUENCE [LARGE SCALE GENOMIC DNA]</scope>
    <source>
        <strain evidence="17 18">12B1</strain>
    </source>
</reference>
<evidence type="ECO:0000256" key="11">
    <source>
        <dbReference type="ARBA" id="ARBA00047652"/>
    </source>
</evidence>
<dbReference type="PROSITE" id="PS01136">
    <property type="entry name" value="UPF0034"/>
    <property type="match status" value="1"/>
</dbReference>
<keyword evidence="4" id="KW-0819">tRNA processing</keyword>
<comment type="catalytic activity">
    <reaction evidence="12">
        <text>5,6-dihydrouridine(16) in tRNA + NAD(+) = uridine(16) in tRNA + NADH + H(+)</text>
        <dbReference type="Rhea" id="RHEA:53380"/>
        <dbReference type="Rhea" id="RHEA-COMP:13543"/>
        <dbReference type="Rhea" id="RHEA-COMP:13544"/>
        <dbReference type="ChEBI" id="CHEBI:15378"/>
        <dbReference type="ChEBI" id="CHEBI:57540"/>
        <dbReference type="ChEBI" id="CHEBI:57945"/>
        <dbReference type="ChEBI" id="CHEBI:65315"/>
        <dbReference type="ChEBI" id="CHEBI:74443"/>
        <dbReference type="EC" id="1.3.1.88"/>
    </reaction>
    <physiologicalReaction direction="right-to-left" evidence="12">
        <dbReference type="Rhea" id="RHEA:53382"/>
    </physiologicalReaction>
</comment>
<comment type="caution">
    <text evidence="17">The sequence shown here is derived from an EMBL/GenBank/DDBJ whole genome shotgun (WGS) entry which is preliminary data.</text>
</comment>
<evidence type="ECO:0000256" key="10">
    <source>
        <dbReference type="ARBA" id="ARBA00047287"/>
    </source>
</evidence>
<evidence type="ECO:0000256" key="2">
    <source>
        <dbReference type="ARBA" id="ARBA00022630"/>
    </source>
</evidence>
<evidence type="ECO:0000256" key="9">
    <source>
        <dbReference type="ARBA" id="ARBA00038890"/>
    </source>
</evidence>
<dbReference type="Gene3D" id="3.20.20.70">
    <property type="entry name" value="Aldolase class I"/>
    <property type="match status" value="1"/>
</dbReference>
<keyword evidence="2" id="KW-0285">Flavoprotein</keyword>
<dbReference type="InterPro" id="IPR035587">
    <property type="entry name" value="DUS-like_FMN-bd"/>
</dbReference>
<dbReference type="CDD" id="cd02801">
    <property type="entry name" value="DUS_like_FMN"/>
    <property type="match status" value="1"/>
</dbReference>
<evidence type="ECO:0000256" key="1">
    <source>
        <dbReference type="ARBA" id="ARBA00001917"/>
    </source>
</evidence>
<keyword evidence="14" id="KW-0175">Coiled coil</keyword>
<evidence type="ECO:0000256" key="12">
    <source>
        <dbReference type="ARBA" id="ARBA00048934"/>
    </source>
</evidence>
<keyword evidence="5" id="KW-0521">NADP</keyword>
<protein>
    <recommendedName>
        <fullName evidence="9">tRNA-dihydrouridine(16/17) synthase [NAD(P)(+)]</fullName>
        <ecNumber evidence="9">1.3.1.88</ecNumber>
    </recommendedName>
</protein>
<gene>
    <name evidence="17" type="ORF">AB1Y20_015898</name>
</gene>
<evidence type="ECO:0000256" key="7">
    <source>
        <dbReference type="ARBA" id="ARBA00023027"/>
    </source>
</evidence>
<keyword evidence="7" id="KW-0520">NAD</keyword>
<sequence>MKRPLPSSPHPSPPLPSDPPPPTKRRTPPPLPSPSALSLPPPRRPLPPHQLVLAPMVGASELPFRLLARRHGAQLCYTPMLHAADFVQRAHAPFDTPAGRGVGPLHTTPLDAPLVAHFCGNQPAVLLAAARRAQPYVAAVDLNLGCPQRSAHAAHYGAFLLDAADRPLVLRIVSTLARGLAVPVFCKIRLLDALEDTLAFVRQLEDAGCALLAVHGRTRGDPMHRRSGPADLQQIAAIKRALRIPVLSNGNVRNGAELLAALRETGADGVMTAEGALDDPSIFHAAARAAQAERKRLRAAKREARRLQEECRRAGGESAIHTKALREAKAALRALPVIEAAGSGASDDREAAAAGGRGAALRLAFEYLALAEAYPPPINVPPRPPTRLQGRCGVGDWRWCGVRGRCVVFHVRRMCKPMLLQYELLAPLLAAATTKGVERVLRRAAELEEGRAVFTPGQRFVADPPEELALAAAMAAYPSLSPAEAEAAARAASRAASERKRRKFEERMAKKARAEGKPESHYLREGLAPPPREAIMRLRDLPAEERAATWKQSFGRHCFECYMDGRCPWELDARGCGFLHPGDDVALEEESRRVEKLACEAEREAACG</sequence>
<dbReference type="EMBL" id="JBGBPQ010000003">
    <property type="protein sequence ID" value="KAL1527220.1"/>
    <property type="molecule type" value="Genomic_DNA"/>
</dbReference>
<feature type="compositionally biased region" description="Basic and acidic residues" evidence="15">
    <location>
        <begin position="503"/>
        <end position="524"/>
    </location>
</feature>
<keyword evidence="3" id="KW-0288">FMN</keyword>
<keyword evidence="18" id="KW-1185">Reference proteome</keyword>
<dbReference type="InterPro" id="IPR013785">
    <property type="entry name" value="Aldolase_TIM"/>
</dbReference>
<evidence type="ECO:0000259" key="16">
    <source>
        <dbReference type="Pfam" id="PF01207"/>
    </source>
</evidence>
<keyword evidence="6" id="KW-0560">Oxidoreductase</keyword>
<evidence type="ECO:0000256" key="4">
    <source>
        <dbReference type="ARBA" id="ARBA00022694"/>
    </source>
</evidence>
<dbReference type="PANTHER" id="PTHR11082">
    <property type="entry name" value="TRNA-DIHYDROURIDINE SYNTHASE"/>
    <property type="match status" value="1"/>
</dbReference>
<comment type="cofactor">
    <cofactor evidence="1">
        <name>FMN</name>
        <dbReference type="ChEBI" id="CHEBI:58210"/>
    </cofactor>
</comment>
<dbReference type="Pfam" id="PF01207">
    <property type="entry name" value="Dus"/>
    <property type="match status" value="1"/>
</dbReference>
<evidence type="ECO:0000256" key="15">
    <source>
        <dbReference type="SAM" id="MobiDB-lite"/>
    </source>
</evidence>
<comment type="catalytic activity">
    <reaction evidence="11">
        <text>5,6-dihydrouridine(16) in tRNA + NADP(+) = uridine(16) in tRNA + NADPH + H(+)</text>
        <dbReference type="Rhea" id="RHEA:53376"/>
        <dbReference type="Rhea" id="RHEA-COMP:13543"/>
        <dbReference type="Rhea" id="RHEA-COMP:13544"/>
        <dbReference type="ChEBI" id="CHEBI:15378"/>
        <dbReference type="ChEBI" id="CHEBI:57783"/>
        <dbReference type="ChEBI" id="CHEBI:58349"/>
        <dbReference type="ChEBI" id="CHEBI:65315"/>
        <dbReference type="ChEBI" id="CHEBI:74443"/>
        <dbReference type="EC" id="1.3.1.88"/>
    </reaction>
    <physiologicalReaction direction="right-to-left" evidence="11">
        <dbReference type="Rhea" id="RHEA:53378"/>
    </physiologicalReaction>
</comment>